<gene>
    <name evidence="3" type="ORF">GCM10009554_22200</name>
</gene>
<dbReference type="PROSITE" id="PS51257">
    <property type="entry name" value="PROKAR_LIPOPROTEIN"/>
    <property type="match status" value="1"/>
</dbReference>
<dbReference type="EMBL" id="BAAAHK010000004">
    <property type="protein sequence ID" value="GAA0935388.1"/>
    <property type="molecule type" value="Genomic_DNA"/>
</dbReference>
<dbReference type="RefSeq" id="WP_343967657.1">
    <property type="nucleotide sequence ID" value="NZ_BAAAHK010000004.1"/>
</dbReference>
<feature type="compositionally biased region" description="Polar residues" evidence="1">
    <location>
        <begin position="117"/>
        <end position="126"/>
    </location>
</feature>
<feature type="chain" id="PRO_5045514443" description="Lipoprotein" evidence="2">
    <location>
        <begin position="22"/>
        <end position="456"/>
    </location>
</feature>
<reference evidence="4" key="1">
    <citation type="journal article" date="2019" name="Int. J. Syst. Evol. Microbiol.">
        <title>The Global Catalogue of Microorganisms (GCM) 10K type strain sequencing project: providing services to taxonomists for standard genome sequencing and annotation.</title>
        <authorList>
            <consortium name="The Broad Institute Genomics Platform"/>
            <consortium name="The Broad Institute Genome Sequencing Center for Infectious Disease"/>
            <person name="Wu L."/>
            <person name="Ma J."/>
        </authorList>
    </citation>
    <scope>NUCLEOTIDE SEQUENCE [LARGE SCALE GENOMIC DNA]</scope>
    <source>
        <strain evidence="4">JCM 10977</strain>
    </source>
</reference>
<dbReference type="Proteomes" id="UP001500542">
    <property type="component" value="Unassembled WGS sequence"/>
</dbReference>
<feature type="region of interest" description="Disordered" evidence="1">
    <location>
        <begin position="104"/>
        <end position="142"/>
    </location>
</feature>
<keyword evidence="4" id="KW-1185">Reference proteome</keyword>
<sequence length="456" mass="47524">MKTRVGVALAAGLVVVAGCGASGLETGAGTVEKKTASAFLTTTEGDWHKEVDAESNKNLDQSARCYFVTGADGKQSLGTLACGPIRRLGTPERQVWDVLAIQTTGGDKPGFEPADTDQWQKSQVRPGNSAFWRPDDKKADDNADALAAPPAPAAQAGLTTVSDKSEKLDLKPATGKLIVPDGTLTLKGLATPETIGTGTEVKAPASGEKFVVAVFSTTPTIDPLIGASAVNAGTAKSSLTKWTVTVGSEQRPVEVLPGVGAEASAAERTLLVSVPKDTSDLTLTATNAGVVQKLSLTTGERTTTDVAAAYYRTGVVANLNKSFPLTVRNIGVYYKSSYLLSLQKAVLTPWDPDKGWAPAGKAWLRVQTESKLDYNYILYKTTWVAPFLTVTADGAPIPPVPGAETLDVIPVPVPATTKVVQLTAKSVLSYTAIDSGATPTSGTVTFPTLTATATFQ</sequence>
<comment type="caution">
    <text evidence="3">The sequence shown here is derived from an EMBL/GenBank/DDBJ whole genome shotgun (WGS) entry which is preliminary data.</text>
</comment>
<evidence type="ECO:0008006" key="5">
    <source>
        <dbReference type="Google" id="ProtNLM"/>
    </source>
</evidence>
<organism evidence="3 4">
    <name type="scientific">Kribbella koreensis</name>
    <dbReference type="NCBI Taxonomy" id="57909"/>
    <lineage>
        <taxon>Bacteria</taxon>
        <taxon>Bacillati</taxon>
        <taxon>Actinomycetota</taxon>
        <taxon>Actinomycetes</taxon>
        <taxon>Propionibacteriales</taxon>
        <taxon>Kribbellaceae</taxon>
        <taxon>Kribbella</taxon>
    </lineage>
</organism>
<accession>A0ABP4AE49</accession>
<keyword evidence="2" id="KW-0732">Signal</keyword>
<protein>
    <recommendedName>
        <fullName evidence="5">Lipoprotein</fullName>
    </recommendedName>
</protein>
<evidence type="ECO:0000256" key="2">
    <source>
        <dbReference type="SAM" id="SignalP"/>
    </source>
</evidence>
<evidence type="ECO:0000313" key="4">
    <source>
        <dbReference type="Proteomes" id="UP001500542"/>
    </source>
</evidence>
<evidence type="ECO:0000313" key="3">
    <source>
        <dbReference type="EMBL" id="GAA0935388.1"/>
    </source>
</evidence>
<proteinExistence type="predicted"/>
<name>A0ABP4AE49_9ACTN</name>
<feature type="signal peptide" evidence="2">
    <location>
        <begin position="1"/>
        <end position="21"/>
    </location>
</feature>
<evidence type="ECO:0000256" key="1">
    <source>
        <dbReference type="SAM" id="MobiDB-lite"/>
    </source>
</evidence>